<dbReference type="InterPro" id="IPR015943">
    <property type="entry name" value="WD40/YVTN_repeat-like_dom_sf"/>
</dbReference>
<dbReference type="GO" id="GO:0031145">
    <property type="term" value="P:anaphase-promoting complex-dependent catabolic process"/>
    <property type="evidence" value="ECO:0007669"/>
    <property type="project" value="TreeGrafter"/>
</dbReference>
<dbReference type="GO" id="GO:0005680">
    <property type="term" value="C:anaphase-promoting complex"/>
    <property type="evidence" value="ECO:0007669"/>
    <property type="project" value="TreeGrafter"/>
</dbReference>
<evidence type="ECO:0000256" key="4">
    <source>
        <dbReference type="ARBA" id="ARBA00022776"/>
    </source>
</evidence>
<dbReference type="AlphaFoldDB" id="A0A9P6CE07"/>
<organism evidence="7 8">
    <name type="scientific">Collybia nuda</name>
    <dbReference type="NCBI Taxonomy" id="64659"/>
    <lineage>
        <taxon>Eukaryota</taxon>
        <taxon>Fungi</taxon>
        <taxon>Dikarya</taxon>
        <taxon>Basidiomycota</taxon>
        <taxon>Agaricomycotina</taxon>
        <taxon>Agaricomycetes</taxon>
        <taxon>Agaricomycetidae</taxon>
        <taxon>Agaricales</taxon>
        <taxon>Tricholomatineae</taxon>
        <taxon>Clitocybaceae</taxon>
        <taxon>Collybia</taxon>
    </lineage>
</organism>
<keyword evidence="8" id="KW-1185">Reference proteome</keyword>
<evidence type="ECO:0000256" key="1">
    <source>
        <dbReference type="ARBA" id="ARBA00022574"/>
    </source>
</evidence>
<dbReference type="EMBL" id="MU150333">
    <property type="protein sequence ID" value="KAF9458695.1"/>
    <property type="molecule type" value="Genomic_DNA"/>
</dbReference>
<proteinExistence type="predicted"/>
<dbReference type="SMART" id="SM00320">
    <property type="entry name" value="WD40"/>
    <property type="match status" value="4"/>
</dbReference>
<keyword evidence="5" id="KW-0131">Cell cycle</keyword>
<dbReference type="PROSITE" id="PS50294">
    <property type="entry name" value="WD_REPEATS_REGION"/>
    <property type="match status" value="1"/>
</dbReference>
<keyword evidence="2" id="KW-0132">Cell division</keyword>
<feature type="repeat" description="WD" evidence="6">
    <location>
        <begin position="175"/>
        <end position="207"/>
    </location>
</feature>
<dbReference type="PROSITE" id="PS50082">
    <property type="entry name" value="WD_REPEATS_2"/>
    <property type="match status" value="2"/>
</dbReference>
<dbReference type="GO" id="GO:0051301">
    <property type="term" value="P:cell division"/>
    <property type="evidence" value="ECO:0007669"/>
    <property type="project" value="UniProtKB-KW"/>
</dbReference>
<dbReference type="Pfam" id="PF00400">
    <property type="entry name" value="WD40"/>
    <property type="match status" value="2"/>
</dbReference>
<dbReference type="InterPro" id="IPR001680">
    <property type="entry name" value="WD40_rpt"/>
</dbReference>
<dbReference type="PANTHER" id="PTHR19918">
    <property type="entry name" value="CELL DIVISION CYCLE 20 CDC20 FIZZY -RELATED"/>
    <property type="match status" value="1"/>
</dbReference>
<keyword evidence="3" id="KW-0677">Repeat</keyword>
<keyword evidence="4" id="KW-0498">Mitosis</keyword>
<feature type="repeat" description="WD" evidence="6">
    <location>
        <begin position="225"/>
        <end position="267"/>
    </location>
</feature>
<dbReference type="Proteomes" id="UP000807353">
    <property type="component" value="Unassembled WGS sequence"/>
</dbReference>
<protein>
    <submittedName>
        <fullName evidence="7">WD40 repeat-like protein</fullName>
    </submittedName>
</protein>
<keyword evidence="1 6" id="KW-0853">WD repeat</keyword>
<evidence type="ECO:0000256" key="6">
    <source>
        <dbReference type="PROSITE-ProRule" id="PRU00221"/>
    </source>
</evidence>
<reference evidence="7" key="1">
    <citation type="submission" date="2020-11" db="EMBL/GenBank/DDBJ databases">
        <authorList>
            <consortium name="DOE Joint Genome Institute"/>
            <person name="Ahrendt S."/>
            <person name="Riley R."/>
            <person name="Andreopoulos W."/>
            <person name="Labutti K."/>
            <person name="Pangilinan J."/>
            <person name="Ruiz-Duenas F.J."/>
            <person name="Barrasa J.M."/>
            <person name="Sanchez-Garcia M."/>
            <person name="Camarero S."/>
            <person name="Miyauchi S."/>
            <person name="Serrano A."/>
            <person name="Linde D."/>
            <person name="Babiker R."/>
            <person name="Drula E."/>
            <person name="Ayuso-Fernandez I."/>
            <person name="Pacheco R."/>
            <person name="Padilla G."/>
            <person name="Ferreira P."/>
            <person name="Barriuso J."/>
            <person name="Kellner H."/>
            <person name="Castanera R."/>
            <person name="Alfaro M."/>
            <person name="Ramirez L."/>
            <person name="Pisabarro A.G."/>
            <person name="Kuo A."/>
            <person name="Tritt A."/>
            <person name="Lipzen A."/>
            <person name="He G."/>
            <person name="Yan M."/>
            <person name="Ng V."/>
            <person name="Cullen D."/>
            <person name="Martin F."/>
            <person name="Rosso M.-N."/>
            <person name="Henrissat B."/>
            <person name="Hibbett D."/>
            <person name="Martinez A.T."/>
            <person name="Grigoriev I.V."/>
        </authorList>
    </citation>
    <scope>NUCLEOTIDE SEQUENCE</scope>
    <source>
        <strain evidence="7">CBS 247.69</strain>
    </source>
</reference>
<comment type="caution">
    <text evidence="7">The sequence shown here is derived from an EMBL/GenBank/DDBJ whole genome shotgun (WGS) entry which is preliminary data.</text>
</comment>
<dbReference type="Gene3D" id="2.130.10.10">
    <property type="entry name" value="YVTN repeat-like/Quinoprotein amine dehydrogenase"/>
    <property type="match status" value="1"/>
</dbReference>
<evidence type="ECO:0000256" key="3">
    <source>
        <dbReference type="ARBA" id="ARBA00022737"/>
    </source>
</evidence>
<dbReference type="InterPro" id="IPR033010">
    <property type="entry name" value="Cdc20/Fizzy"/>
</dbReference>
<evidence type="ECO:0000313" key="8">
    <source>
        <dbReference type="Proteomes" id="UP000807353"/>
    </source>
</evidence>
<dbReference type="GO" id="GO:1905786">
    <property type="term" value="P:positive regulation of anaphase-promoting complex-dependent catabolic process"/>
    <property type="evidence" value="ECO:0007669"/>
    <property type="project" value="TreeGrafter"/>
</dbReference>
<dbReference type="SUPFAM" id="SSF50978">
    <property type="entry name" value="WD40 repeat-like"/>
    <property type="match status" value="1"/>
</dbReference>
<name>A0A9P6CE07_9AGAR</name>
<gene>
    <name evidence="7" type="ORF">BDZ94DRAFT_1173085</name>
</gene>
<evidence type="ECO:0000256" key="2">
    <source>
        <dbReference type="ARBA" id="ARBA00022618"/>
    </source>
</evidence>
<dbReference type="GO" id="GO:0010997">
    <property type="term" value="F:anaphase-promoting complex binding"/>
    <property type="evidence" value="ECO:0007669"/>
    <property type="project" value="InterPro"/>
</dbReference>
<sequence length="387" mass="42308">MRSVSSASLSTTSTATPSYSEASARYNLRNTKFTIDYSAPSPPPPNPLDLTPPLGCSVDNIVFFGRGNRVHYKNLTVSEEVGQLCKLQDGHGDLRIIECAGSDQPDMVALATSKGFVQLWDIKSKKATASWTIKGVTAMRWNGPVLTIGGSKGAIRHYDTRISPTPKMKEQARKVTRHQARITSLEWNMDGKILASGDQTGMIYCWDSRDKVPLDVGEFVQRRKKMQHAGTISALSWCTWQSKLLASGDDKGTIQVWSASTTNAVDLPGKLELGAPVTGLHFASACKELLSTHGAQPTQVDASVVSTSQNWPRVNMANSIVVHSYPSLRHVTTLSISGKPIANSILIANGTKLVVALPEENKINVCDVWCKKKELRRQTSFRNSTIR</sequence>
<dbReference type="PANTHER" id="PTHR19918:SF8">
    <property type="entry name" value="FI02843P"/>
    <property type="match status" value="1"/>
</dbReference>
<evidence type="ECO:0000313" key="7">
    <source>
        <dbReference type="EMBL" id="KAF9458695.1"/>
    </source>
</evidence>
<accession>A0A9P6CE07</accession>
<evidence type="ECO:0000256" key="5">
    <source>
        <dbReference type="ARBA" id="ARBA00023306"/>
    </source>
</evidence>
<dbReference type="OrthoDB" id="10263272at2759"/>
<dbReference type="InterPro" id="IPR036322">
    <property type="entry name" value="WD40_repeat_dom_sf"/>
</dbReference>
<dbReference type="GO" id="GO:1990757">
    <property type="term" value="F:ubiquitin ligase activator activity"/>
    <property type="evidence" value="ECO:0007669"/>
    <property type="project" value="TreeGrafter"/>
</dbReference>